<dbReference type="Gramene" id="Bo8g050780.1">
    <property type="protein sequence ID" value="Bo8g050780.1"/>
    <property type="gene ID" value="Bo8g050780"/>
</dbReference>
<organism evidence="1 2">
    <name type="scientific">Brassica oleracea var. oleracea</name>
    <dbReference type="NCBI Taxonomy" id="109376"/>
    <lineage>
        <taxon>Eukaryota</taxon>
        <taxon>Viridiplantae</taxon>
        <taxon>Streptophyta</taxon>
        <taxon>Embryophyta</taxon>
        <taxon>Tracheophyta</taxon>
        <taxon>Spermatophyta</taxon>
        <taxon>Magnoliopsida</taxon>
        <taxon>eudicotyledons</taxon>
        <taxon>Gunneridae</taxon>
        <taxon>Pentapetalae</taxon>
        <taxon>rosids</taxon>
        <taxon>malvids</taxon>
        <taxon>Brassicales</taxon>
        <taxon>Brassicaceae</taxon>
        <taxon>Brassiceae</taxon>
        <taxon>Brassica</taxon>
    </lineage>
</organism>
<accession>A0A0D3DMV5</accession>
<dbReference type="HOGENOM" id="CLU_3109226_0_0_1"/>
<dbReference type="EnsemblPlants" id="Bo8g050780.1">
    <property type="protein sequence ID" value="Bo8g050780.1"/>
    <property type="gene ID" value="Bo8g050780"/>
</dbReference>
<name>A0A0D3DMV5_BRAOL</name>
<evidence type="ECO:0000313" key="2">
    <source>
        <dbReference type="Proteomes" id="UP000032141"/>
    </source>
</evidence>
<keyword evidence="2" id="KW-1185">Reference proteome</keyword>
<proteinExistence type="predicted"/>
<protein>
    <submittedName>
        <fullName evidence="1">Uncharacterized protein</fullName>
    </submittedName>
</protein>
<sequence length="51" mass="5661">MNYFRGLVSSCPSLRDGKISHPVRLAKRAGPAVPSSLAERARPLNWCHILM</sequence>
<dbReference type="AlphaFoldDB" id="A0A0D3DMV5"/>
<evidence type="ECO:0000313" key="1">
    <source>
        <dbReference type="EnsemblPlants" id="Bo8g050780.1"/>
    </source>
</evidence>
<reference evidence="1 2" key="1">
    <citation type="journal article" date="2014" name="Genome Biol.">
        <title>Transcriptome and methylome profiling reveals relics of genome dominance in the mesopolyploid Brassica oleracea.</title>
        <authorList>
            <person name="Parkin I.A."/>
            <person name="Koh C."/>
            <person name="Tang H."/>
            <person name="Robinson S.J."/>
            <person name="Kagale S."/>
            <person name="Clarke W.E."/>
            <person name="Town C.D."/>
            <person name="Nixon J."/>
            <person name="Krishnakumar V."/>
            <person name="Bidwell S.L."/>
            <person name="Denoeud F."/>
            <person name="Belcram H."/>
            <person name="Links M.G."/>
            <person name="Just J."/>
            <person name="Clarke C."/>
            <person name="Bender T."/>
            <person name="Huebert T."/>
            <person name="Mason A.S."/>
            <person name="Pires J.C."/>
            <person name="Barker G."/>
            <person name="Moore J."/>
            <person name="Walley P.G."/>
            <person name="Manoli S."/>
            <person name="Batley J."/>
            <person name="Edwards D."/>
            <person name="Nelson M.N."/>
            <person name="Wang X."/>
            <person name="Paterson A.H."/>
            <person name="King G."/>
            <person name="Bancroft I."/>
            <person name="Chalhoub B."/>
            <person name="Sharpe A.G."/>
        </authorList>
    </citation>
    <scope>NUCLEOTIDE SEQUENCE</scope>
    <source>
        <strain evidence="1 2">cv. TO1000</strain>
    </source>
</reference>
<reference evidence="1" key="2">
    <citation type="submission" date="2015-03" db="UniProtKB">
        <authorList>
            <consortium name="EnsemblPlants"/>
        </authorList>
    </citation>
    <scope>IDENTIFICATION</scope>
</reference>
<dbReference type="Proteomes" id="UP000032141">
    <property type="component" value="Chromosome C8"/>
</dbReference>